<dbReference type="EMBL" id="GGEC01009064">
    <property type="protein sequence ID" value="MBW89547.1"/>
    <property type="molecule type" value="Transcribed_RNA"/>
</dbReference>
<accession>A0A2P2J821</accession>
<name>A0A2P2J821_RHIMU</name>
<reference evidence="1" key="1">
    <citation type="submission" date="2018-02" db="EMBL/GenBank/DDBJ databases">
        <title>Rhizophora mucronata_Transcriptome.</title>
        <authorList>
            <person name="Meera S.P."/>
            <person name="Sreeshan A."/>
            <person name="Augustine A."/>
        </authorList>
    </citation>
    <scope>NUCLEOTIDE SEQUENCE</scope>
    <source>
        <tissue evidence="1">Leaf</tissue>
    </source>
</reference>
<organism evidence="1">
    <name type="scientific">Rhizophora mucronata</name>
    <name type="common">Asiatic mangrove</name>
    <dbReference type="NCBI Taxonomy" id="61149"/>
    <lineage>
        <taxon>Eukaryota</taxon>
        <taxon>Viridiplantae</taxon>
        <taxon>Streptophyta</taxon>
        <taxon>Embryophyta</taxon>
        <taxon>Tracheophyta</taxon>
        <taxon>Spermatophyta</taxon>
        <taxon>Magnoliopsida</taxon>
        <taxon>eudicotyledons</taxon>
        <taxon>Gunneridae</taxon>
        <taxon>Pentapetalae</taxon>
        <taxon>rosids</taxon>
        <taxon>fabids</taxon>
        <taxon>Malpighiales</taxon>
        <taxon>Rhizophoraceae</taxon>
        <taxon>Rhizophora</taxon>
    </lineage>
</organism>
<sequence>MDFDLDFELNPWTLDQVSFVSNPLSPLLFSSSDCQPCSPLWAFYEHPDDDKLPAAATAAGFQAASPLSAVATGGLRLSDYPIIFTRQCLVLVSVRLQLLCACVVFFVSTRGAYLYRPILSAIFIHVVANFELRYPLFR</sequence>
<protein>
    <submittedName>
        <fullName evidence="1">Uncharacterized protein</fullName>
    </submittedName>
</protein>
<evidence type="ECO:0000313" key="1">
    <source>
        <dbReference type="EMBL" id="MBW89547.1"/>
    </source>
</evidence>
<dbReference type="AlphaFoldDB" id="A0A2P2J821"/>
<proteinExistence type="predicted"/>